<dbReference type="EMBL" id="LAZR01023136">
    <property type="protein sequence ID" value="KKL79555.1"/>
    <property type="molecule type" value="Genomic_DNA"/>
</dbReference>
<feature type="transmembrane region" description="Helical" evidence="1">
    <location>
        <begin position="21"/>
        <end position="38"/>
    </location>
</feature>
<comment type="caution">
    <text evidence="2">The sequence shown here is derived from an EMBL/GenBank/DDBJ whole genome shotgun (WGS) entry which is preliminary data.</text>
</comment>
<proteinExistence type="predicted"/>
<keyword evidence="1" id="KW-0472">Membrane</keyword>
<gene>
    <name evidence="2" type="ORF">LCGC14_2013640</name>
</gene>
<dbReference type="AlphaFoldDB" id="A0A0F9HD03"/>
<name>A0A0F9HD03_9ZZZZ</name>
<keyword evidence="1" id="KW-0812">Transmembrane</keyword>
<accession>A0A0F9HD03</accession>
<sequence length="72" mass="8071">MAKKAERQRTRLDDYISKKQLAFVLTLAALVGSYYLSWPDALTEKIIKVVLWYLGAQGSVDLALALKGSKVR</sequence>
<evidence type="ECO:0000256" key="1">
    <source>
        <dbReference type="SAM" id="Phobius"/>
    </source>
</evidence>
<evidence type="ECO:0000313" key="2">
    <source>
        <dbReference type="EMBL" id="KKL79555.1"/>
    </source>
</evidence>
<reference evidence="2" key="1">
    <citation type="journal article" date="2015" name="Nature">
        <title>Complex archaea that bridge the gap between prokaryotes and eukaryotes.</title>
        <authorList>
            <person name="Spang A."/>
            <person name="Saw J.H."/>
            <person name="Jorgensen S.L."/>
            <person name="Zaremba-Niedzwiedzka K."/>
            <person name="Martijn J."/>
            <person name="Lind A.E."/>
            <person name="van Eijk R."/>
            <person name="Schleper C."/>
            <person name="Guy L."/>
            <person name="Ettema T.J."/>
        </authorList>
    </citation>
    <scope>NUCLEOTIDE SEQUENCE</scope>
</reference>
<organism evidence="2">
    <name type="scientific">marine sediment metagenome</name>
    <dbReference type="NCBI Taxonomy" id="412755"/>
    <lineage>
        <taxon>unclassified sequences</taxon>
        <taxon>metagenomes</taxon>
        <taxon>ecological metagenomes</taxon>
    </lineage>
</organism>
<protein>
    <submittedName>
        <fullName evidence="2">Uncharacterized protein</fullName>
    </submittedName>
</protein>
<keyword evidence="1" id="KW-1133">Transmembrane helix</keyword>